<reference evidence="4" key="1">
    <citation type="submission" date="2011-08" db="EMBL/GenBank/DDBJ databases">
        <authorList>
            <person name="Rombauts S."/>
        </authorList>
    </citation>
    <scope>NUCLEOTIDE SEQUENCE</scope>
    <source>
        <strain evidence="4">London</strain>
    </source>
</reference>
<keyword evidence="4" id="KW-1185">Reference proteome</keyword>
<evidence type="ECO:0000313" key="4">
    <source>
        <dbReference type="Proteomes" id="UP000015104"/>
    </source>
</evidence>
<proteinExistence type="predicted"/>
<keyword evidence="1" id="KW-0175">Coiled coil</keyword>
<protein>
    <submittedName>
        <fullName evidence="3">Uncharacterized protein</fullName>
    </submittedName>
</protein>
<evidence type="ECO:0000256" key="1">
    <source>
        <dbReference type="SAM" id="Coils"/>
    </source>
</evidence>
<dbReference type="EMBL" id="CAEY01001799">
    <property type="status" value="NOT_ANNOTATED_CDS"/>
    <property type="molecule type" value="Genomic_DNA"/>
</dbReference>
<name>T1K750_TETUR</name>
<dbReference type="AlphaFoldDB" id="T1K750"/>
<dbReference type="EnsemblMetazoa" id="tetur06g02960.1">
    <property type="protein sequence ID" value="tetur06g02960.1"/>
    <property type="gene ID" value="tetur06g02960"/>
</dbReference>
<evidence type="ECO:0000256" key="2">
    <source>
        <dbReference type="SAM" id="MobiDB-lite"/>
    </source>
</evidence>
<organism evidence="3 4">
    <name type="scientific">Tetranychus urticae</name>
    <name type="common">Two-spotted spider mite</name>
    <dbReference type="NCBI Taxonomy" id="32264"/>
    <lineage>
        <taxon>Eukaryota</taxon>
        <taxon>Metazoa</taxon>
        <taxon>Ecdysozoa</taxon>
        <taxon>Arthropoda</taxon>
        <taxon>Chelicerata</taxon>
        <taxon>Arachnida</taxon>
        <taxon>Acari</taxon>
        <taxon>Acariformes</taxon>
        <taxon>Trombidiformes</taxon>
        <taxon>Prostigmata</taxon>
        <taxon>Eleutherengona</taxon>
        <taxon>Raphignathae</taxon>
        <taxon>Tetranychoidea</taxon>
        <taxon>Tetranychidae</taxon>
        <taxon>Tetranychus</taxon>
    </lineage>
</organism>
<feature type="compositionally biased region" description="Polar residues" evidence="2">
    <location>
        <begin position="241"/>
        <end position="253"/>
    </location>
</feature>
<feature type="region of interest" description="Disordered" evidence="2">
    <location>
        <begin position="237"/>
        <end position="314"/>
    </location>
</feature>
<sequence length="437" mass="50251">MEASMFGDSPKPDFVVYSQEEEEEFQVDIESDNIVRSLDPAVLVNTPNPREGVQPIIAERKQQEDQTNKVTSTVRSGHEPTLTSRQTINAEHSEIITNDTLNEVVSNISSELAVLNTSVEAMFKERKKAETKIGFENWGYLSNEGKLNCLAKHLPLQIVHKLAERIAKTENNLTMIERRSQEIKDIKGDVVKLEEEMEDLRHKLETRGKEIALTINIQEDNIKMLLDQIEELERKLATSVPVRSSTSGHQVTPKNKRQSESSLLESNQLQSAEARKQLLFDTSPENNKRSKQAEDSDREAREKEKRAARKARKKRRTLLEEFNARKYEQAISIKVKQCPIIGCLRVEKEKSSNLPRHYRIWHPTVVPPFPQVFPTMMQAGRYNELKRAWDEYSRANPPLPPARREEMHQCAIQDQERFEKMITAETTASSSSSQEKH</sequence>
<feature type="compositionally biased region" description="Low complexity" evidence="2">
    <location>
        <begin position="260"/>
        <end position="272"/>
    </location>
</feature>
<feature type="coiled-coil region" evidence="1">
    <location>
        <begin position="159"/>
        <end position="235"/>
    </location>
</feature>
<dbReference type="Proteomes" id="UP000015104">
    <property type="component" value="Unassembled WGS sequence"/>
</dbReference>
<dbReference type="HOGENOM" id="CLU_051255_0_0_1"/>
<accession>T1K750</accession>
<reference evidence="3" key="2">
    <citation type="submission" date="2015-06" db="UniProtKB">
        <authorList>
            <consortium name="EnsemblMetazoa"/>
        </authorList>
    </citation>
    <scope>IDENTIFICATION</scope>
</reference>
<feature type="compositionally biased region" description="Basic and acidic residues" evidence="2">
    <location>
        <begin position="286"/>
        <end position="305"/>
    </location>
</feature>
<evidence type="ECO:0000313" key="3">
    <source>
        <dbReference type="EnsemblMetazoa" id="tetur06g02960.1"/>
    </source>
</evidence>